<dbReference type="EMBL" id="GGEC01021096">
    <property type="protein sequence ID" value="MBX01580.1"/>
    <property type="molecule type" value="Transcribed_RNA"/>
</dbReference>
<reference evidence="1" key="1">
    <citation type="submission" date="2018-02" db="EMBL/GenBank/DDBJ databases">
        <title>Rhizophora mucronata_Transcriptome.</title>
        <authorList>
            <person name="Meera S.P."/>
            <person name="Sreeshan A."/>
            <person name="Augustine A."/>
        </authorList>
    </citation>
    <scope>NUCLEOTIDE SEQUENCE</scope>
    <source>
        <tissue evidence="1">Leaf</tissue>
    </source>
</reference>
<evidence type="ECO:0000313" key="1">
    <source>
        <dbReference type="EMBL" id="MBX01580.1"/>
    </source>
</evidence>
<dbReference type="AlphaFoldDB" id="A0A2P2K745"/>
<name>A0A2P2K745_RHIMU</name>
<accession>A0A2P2K745</accession>
<protein>
    <submittedName>
        <fullName evidence="1">Uncharacterized protein</fullName>
    </submittedName>
</protein>
<organism evidence="1">
    <name type="scientific">Rhizophora mucronata</name>
    <name type="common">Asiatic mangrove</name>
    <dbReference type="NCBI Taxonomy" id="61149"/>
    <lineage>
        <taxon>Eukaryota</taxon>
        <taxon>Viridiplantae</taxon>
        <taxon>Streptophyta</taxon>
        <taxon>Embryophyta</taxon>
        <taxon>Tracheophyta</taxon>
        <taxon>Spermatophyta</taxon>
        <taxon>Magnoliopsida</taxon>
        <taxon>eudicotyledons</taxon>
        <taxon>Gunneridae</taxon>
        <taxon>Pentapetalae</taxon>
        <taxon>rosids</taxon>
        <taxon>fabids</taxon>
        <taxon>Malpighiales</taxon>
        <taxon>Rhizophoraceae</taxon>
        <taxon>Rhizophora</taxon>
    </lineage>
</organism>
<proteinExistence type="predicted"/>
<sequence length="83" mass="9660">MHMLLVNRRKHEQNCIRKPPSLLACFPSIFYSFCPSKLAFHLLFTVSLEFINSATFINSHPFHCHLPSSNSIFVALYCTFFHI</sequence>